<evidence type="ECO:0000313" key="10">
    <source>
        <dbReference type="EMBL" id="OAC98853.1"/>
    </source>
</evidence>
<dbReference type="Gene3D" id="6.10.140.420">
    <property type="match status" value="1"/>
</dbReference>
<protein>
    <recommendedName>
        <fullName evidence="9">CWF21 domain-containing protein</fullName>
    </recommendedName>
</protein>
<evidence type="ECO:0000256" key="5">
    <source>
        <dbReference type="ARBA" id="ARBA00023187"/>
    </source>
</evidence>
<dbReference type="SMART" id="SM01115">
    <property type="entry name" value="cwf21"/>
    <property type="match status" value="1"/>
</dbReference>
<reference evidence="10 11" key="1">
    <citation type="submission" date="2015-06" db="EMBL/GenBank/DDBJ databases">
        <title>Expansion of signal transduction pathways in fungi by whole-genome duplication.</title>
        <authorList>
            <consortium name="DOE Joint Genome Institute"/>
            <person name="Corrochano L.M."/>
            <person name="Kuo A."/>
            <person name="Marcet-Houben M."/>
            <person name="Polaino S."/>
            <person name="Salamov A."/>
            <person name="Villalobos J.M."/>
            <person name="Alvarez M.I."/>
            <person name="Avalos J."/>
            <person name="Benito E.P."/>
            <person name="Benoit I."/>
            <person name="Burger G."/>
            <person name="Camino L.P."/>
            <person name="Canovas D."/>
            <person name="Cerda-Olmedo E."/>
            <person name="Cheng J.-F."/>
            <person name="Dominguez A."/>
            <person name="Elias M."/>
            <person name="Eslava A.P."/>
            <person name="Glaser F."/>
            <person name="Grimwood J."/>
            <person name="Gutierrez G."/>
            <person name="Heitman J."/>
            <person name="Henrissat B."/>
            <person name="Iturriaga E.A."/>
            <person name="Lang B.F."/>
            <person name="Lavin J.L."/>
            <person name="Lee S."/>
            <person name="Li W."/>
            <person name="Lindquist E."/>
            <person name="Lopez-Garcia S."/>
            <person name="Luque E.M."/>
            <person name="Marcos A.T."/>
            <person name="Martin J."/>
            <person name="Mccluskey K."/>
            <person name="Medina H.R."/>
            <person name="Miralles-Duran A."/>
            <person name="Miyazaki A."/>
            <person name="Munoz-Torres E."/>
            <person name="Oguiza J.A."/>
            <person name="Ohm R."/>
            <person name="Olmedo M."/>
            <person name="Orejas M."/>
            <person name="Ortiz-Castellanos L."/>
            <person name="Pisabarro A.G."/>
            <person name="Rodriguez-Romero J."/>
            <person name="Ruiz-Herrera J."/>
            <person name="Ruiz-Vazquez R."/>
            <person name="Sanz C."/>
            <person name="Schackwitz W."/>
            <person name="Schmutz J."/>
            <person name="Shahriari M."/>
            <person name="Shelest E."/>
            <person name="Silva-Franco F."/>
            <person name="Soanes D."/>
            <person name="Syed K."/>
            <person name="Tagua V.G."/>
            <person name="Talbot N.J."/>
            <person name="Thon M."/>
            <person name="De Vries R.P."/>
            <person name="Wiebenga A."/>
            <person name="Yadav J.S."/>
            <person name="Braun E.L."/>
            <person name="Baker S."/>
            <person name="Garre V."/>
            <person name="Horwitz B."/>
            <person name="Torres-Martinez S."/>
            <person name="Idnurm A."/>
            <person name="Herrera-Estrella A."/>
            <person name="Gabaldon T."/>
            <person name="Grigoriev I.V."/>
        </authorList>
    </citation>
    <scope>NUCLEOTIDE SEQUENCE [LARGE SCALE GENOMIC DNA]</scope>
    <source>
        <strain evidence="10 11">CBS 277.49</strain>
    </source>
</reference>
<keyword evidence="5" id="KW-0508">mRNA splicing</keyword>
<dbReference type="Proteomes" id="UP000077051">
    <property type="component" value="Unassembled WGS sequence"/>
</dbReference>
<dbReference type="InterPro" id="IPR013170">
    <property type="entry name" value="mRNA_splic_Cwf21_dom"/>
</dbReference>
<keyword evidence="6" id="KW-0539">Nucleus</keyword>
<evidence type="ECO:0000256" key="1">
    <source>
        <dbReference type="ARBA" id="ARBA00004123"/>
    </source>
</evidence>
<evidence type="ECO:0000256" key="3">
    <source>
        <dbReference type="ARBA" id="ARBA00022664"/>
    </source>
</evidence>
<dbReference type="STRING" id="747725.A0A168HJ97"/>
<dbReference type="GO" id="GO:0005681">
    <property type="term" value="C:spliceosomal complex"/>
    <property type="evidence" value="ECO:0007669"/>
    <property type="project" value="UniProtKB-KW"/>
</dbReference>
<evidence type="ECO:0000313" key="11">
    <source>
        <dbReference type="Proteomes" id="UP000077051"/>
    </source>
</evidence>
<dbReference type="VEuPathDB" id="FungiDB:MUCCIDRAFT_123979"/>
<evidence type="ECO:0000259" key="9">
    <source>
        <dbReference type="SMART" id="SM01115"/>
    </source>
</evidence>
<evidence type="ECO:0000256" key="2">
    <source>
        <dbReference type="ARBA" id="ARBA00005954"/>
    </source>
</evidence>
<comment type="similarity">
    <text evidence="2">Belongs to the CWC21 family.</text>
</comment>
<evidence type="ECO:0000256" key="6">
    <source>
        <dbReference type="ARBA" id="ARBA00023242"/>
    </source>
</evidence>
<dbReference type="CDD" id="cd21372">
    <property type="entry name" value="cwf21_CWC21-like"/>
    <property type="match status" value="1"/>
</dbReference>
<dbReference type="Pfam" id="PF08312">
    <property type="entry name" value="cwf21"/>
    <property type="match status" value="1"/>
</dbReference>
<feature type="coiled-coil region" evidence="7">
    <location>
        <begin position="117"/>
        <end position="165"/>
    </location>
</feature>
<evidence type="ECO:0000256" key="4">
    <source>
        <dbReference type="ARBA" id="ARBA00022728"/>
    </source>
</evidence>
<keyword evidence="7" id="KW-0175">Coiled coil</keyword>
<dbReference type="GO" id="GO:0006397">
    <property type="term" value="P:mRNA processing"/>
    <property type="evidence" value="ECO:0007669"/>
    <property type="project" value="UniProtKB-KW"/>
</dbReference>
<sequence>MYNGIGLSTPRGSGTNGYVIRNLSFVKPPPSDRERNTNDFKSNPKVKKANMAILDHDRKRKVEVKCMELTIKLEDEGMDEAAIEEKVQELRDQLMADIEKQVQDDSKNFKEYETHQLAAAKEKANEKMKRALRIKKEYVEGAAFDRDLQAQLKEEKKARREQELENK</sequence>
<dbReference type="PANTHER" id="PTHR36562:SF5">
    <property type="entry name" value="SERINE_ARGININE REPETITIVE MATRIX 2"/>
    <property type="match status" value="1"/>
</dbReference>
<dbReference type="OrthoDB" id="10267305at2759"/>
<feature type="region of interest" description="Disordered" evidence="8">
    <location>
        <begin position="24"/>
        <end position="43"/>
    </location>
</feature>
<organism evidence="10 11">
    <name type="scientific">Mucor lusitanicus CBS 277.49</name>
    <dbReference type="NCBI Taxonomy" id="747725"/>
    <lineage>
        <taxon>Eukaryota</taxon>
        <taxon>Fungi</taxon>
        <taxon>Fungi incertae sedis</taxon>
        <taxon>Mucoromycota</taxon>
        <taxon>Mucoromycotina</taxon>
        <taxon>Mucoromycetes</taxon>
        <taxon>Mucorales</taxon>
        <taxon>Mucorineae</taxon>
        <taxon>Mucoraceae</taxon>
        <taxon>Mucor</taxon>
    </lineage>
</organism>
<dbReference type="PANTHER" id="PTHR36562">
    <property type="entry name" value="SERINE/ARGININE REPETITIVE MATRIX 2"/>
    <property type="match status" value="1"/>
</dbReference>
<feature type="domain" description="CWF21" evidence="9">
    <location>
        <begin position="54"/>
        <end position="99"/>
    </location>
</feature>
<comment type="caution">
    <text evidence="10">The sequence shown here is derived from an EMBL/GenBank/DDBJ whole genome shotgun (WGS) entry which is preliminary data.</text>
</comment>
<evidence type="ECO:0000256" key="8">
    <source>
        <dbReference type="SAM" id="MobiDB-lite"/>
    </source>
</evidence>
<dbReference type="InterPro" id="IPR051372">
    <property type="entry name" value="CWC21"/>
</dbReference>
<dbReference type="GO" id="GO:0008380">
    <property type="term" value="P:RNA splicing"/>
    <property type="evidence" value="ECO:0007669"/>
    <property type="project" value="UniProtKB-KW"/>
</dbReference>
<name>A0A168HJ97_MUCCL</name>
<dbReference type="AlphaFoldDB" id="A0A168HJ97"/>
<accession>A0A168HJ97</accession>
<dbReference type="EMBL" id="AMYB01000009">
    <property type="protein sequence ID" value="OAC98853.1"/>
    <property type="molecule type" value="Genomic_DNA"/>
</dbReference>
<keyword evidence="4" id="KW-0747">Spliceosome</keyword>
<proteinExistence type="inferred from homology"/>
<evidence type="ECO:0000256" key="7">
    <source>
        <dbReference type="SAM" id="Coils"/>
    </source>
</evidence>
<comment type="subcellular location">
    <subcellularLocation>
        <location evidence="1">Nucleus</location>
    </subcellularLocation>
</comment>
<feature type="non-terminal residue" evidence="10">
    <location>
        <position position="167"/>
    </location>
</feature>
<keyword evidence="3" id="KW-0507">mRNA processing</keyword>
<gene>
    <name evidence="10" type="ORF">MUCCIDRAFT_123979</name>
</gene>
<keyword evidence="11" id="KW-1185">Reference proteome</keyword>